<dbReference type="InterPro" id="IPR008316">
    <property type="entry name" value="UCP029876"/>
</dbReference>
<keyword evidence="2" id="KW-1185">Reference proteome</keyword>
<proteinExistence type="predicted"/>
<dbReference type="eggNOG" id="COG4817">
    <property type="taxonomic scope" value="Bacteria"/>
</dbReference>
<name>A0A0B0IJM2_9BACI</name>
<dbReference type="RefSeq" id="WP_034625476.1">
    <property type="nucleotide sequence ID" value="NZ_JRJU01000002.1"/>
</dbReference>
<evidence type="ECO:0000313" key="2">
    <source>
        <dbReference type="Proteomes" id="UP000030832"/>
    </source>
</evidence>
<sequence length="116" mass="13474">MVNFIKKILDSKKEYKEMMARVEALPDNYPEVYEEICNHMWSFSSGSGMDMLRIQYDLIELFEASAAEGKDVLEVTGEDVTTFANGLTDQAKKWDDKYRHNLNKSILNRVGKKNMR</sequence>
<organism evidence="1 2">
    <name type="scientific">Halalkalibacter okhensis</name>
    <dbReference type="NCBI Taxonomy" id="333138"/>
    <lineage>
        <taxon>Bacteria</taxon>
        <taxon>Bacillati</taxon>
        <taxon>Bacillota</taxon>
        <taxon>Bacilli</taxon>
        <taxon>Bacillales</taxon>
        <taxon>Bacillaceae</taxon>
        <taxon>Halalkalibacter</taxon>
    </lineage>
</organism>
<dbReference type="Pfam" id="PF06304">
    <property type="entry name" value="DUF1048"/>
    <property type="match status" value="1"/>
</dbReference>
<evidence type="ECO:0000313" key="1">
    <source>
        <dbReference type="EMBL" id="KHF41505.1"/>
    </source>
</evidence>
<dbReference type="Gene3D" id="1.10.1900.10">
    <property type="entry name" value="c-terminal domain of poly(a) binding protein"/>
    <property type="match status" value="1"/>
</dbReference>
<dbReference type="SUPFAM" id="SSF158560">
    <property type="entry name" value="BH3980-like"/>
    <property type="match status" value="1"/>
</dbReference>
<reference evidence="1 2" key="1">
    <citation type="submission" date="2014-09" db="EMBL/GenBank/DDBJ databases">
        <title>Genome sequencing and annotation of Bacillus Okhensis strain Kh10-101T.</title>
        <authorList>
            <person name="Prakash J.S."/>
        </authorList>
    </citation>
    <scope>NUCLEOTIDE SEQUENCE [LARGE SCALE GENOMIC DNA]</scope>
    <source>
        <strain evidence="2">Kh10-101T</strain>
    </source>
</reference>
<accession>A0A0B0IJM2</accession>
<protein>
    <submittedName>
        <fullName evidence="1">Cytoplasmic protein</fullName>
    </submittedName>
</protein>
<comment type="caution">
    <text evidence="1">The sequence shown here is derived from an EMBL/GenBank/DDBJ whole genome shotgun (WGS) entry which is preliminary data.</text>
</comment>
<dbReference type="EMBL" id="JRJU01000002">
    <property type="protein sequence ID" value="KHF41505.1"/>
    <property type="molecule type" value="Genomic_DNA"/>
</dbReference>
<dbReference type="Proteomes" id="UP000030832">
    <property type="component" value="Unassembled WGS sequence"/>
</dbReference>
<dbReference type="AlphaFoldDB" id="A0A0B0IJM2"/>
<dbReference type="STRING" id="333138.LQ50_01910"/>
<gene>
    <name evidence="1" type="ORF">LQ50_01910</name>
</gene>
<dbReference type="OrthoDB" id="2087617at2"/>